<dbReference type="AlphaFoldDB" id="B7KAR8"/>
<evidence type="ECO:0000313" key="3">
    <source>
        <dbReference type="Proteomes" id="UP000002384"/>
    </source>
</evidence>
<dbReference type="OrthoDB" id="9957861at2"/>
<keyword evidence="3" id="KW-1185">Reference proteome</keyword>
<organism evidence="2 3">
    <name type="scientific">Gloeothece citriformis (strain PCC 7424)</name>
    <name type="common">Cyanothece sp. (strain PCC 7424)</name>
    <dbReference type="NCBI Taxonomy" id="65393"/>
    <lineage>
        <taxon>Bacteria</taxon>
        <taxon>Bacillati</taxon>
        <taxon>Cyanobacteriota</taxon>
        <taxon>Cyanophyceae</taxon>
        <taxon>Oscillatoriophycideae</taxon>
        <taxon>Chroococcales</taxon>
        <taxon>Aphanothecaceae</taxon>
        <taxon>Gloeothece</taxon>
        <taxon>Gloeothece citriformis</taxon>
    </lineage>
</organism>
<reference evidence="3" key="1">
    <citation type="journal article" date="2011" name="MBio">
        <title>Novel metabolic attributes of the genus Cyanothece, comprising a group of unicellular nitrogen-fixing Cyanobacteria.</title>
        <authorList>
            <person name="Bandyopadhyay A."/>
            <person name="Elvitigala T."/>
            <person name="Welsh E."/>
            <person name="Stockel J."/>
            <person name="Liberton M."/>
            <person name="Min H."/>
            <person name="Sherman L.A."/>
            <person name="Pakrasi H.B."/>
        </authorList>
    </citation>
    <scope>NUCLEOTIDE SEQUENCE [LARGE SCALE GENOMIC DNA]</scope>
    <source>
        <strain evidence="3">PCC 7424</strain>
    </source>
</reference>
<dbReference type="STRING" id="65393.PCC7424_0272"/>
<dbReference type="Proteomes" id="UP000002384">
    <property type="component" value="Chromosome"/>
</dbReference>
<proteinExistence type="predicted"/>
<evidence type="ECO:0000256" key="1">
    <source>
        <dbReference type="SAM" id="MobiDB-lite"/>
    </source>
</evidence>
<feature type="region of interest" description="Disordered" evidence="1">
    <location>
        <begin position="1"/>
        <end position="62"/>
    </location>
</feature>
<feature type="compositionally biased region" description="Basic and acidic residues" evidence="1">
    <location>
        <begin position="19"/>
        <end position="28"/>
    </location>
</feature>
<dbReference type="HOGENOM" id="CLU_2896580_0_0_3"/>
<dbReference type="KEGG" id="cyc:PCC7424_0272"/>
<evidence type="ECO:0000313" key="2">
    <source>
        <dbReference type="EMBL" id="ACK68740.1"/>
    </source>
</evidence>
<feature type="compositionally biased region" description="Polar residues" evidence="1">
    <location>
        <begin position="32"/>
        <end position="62"/>
    </location>
</feature>
<accession>B7KAR8</accession>
<name>B7KAR8_GLOC7</name>
<gene>
    <name evidence="2" type="ordered locus">PCC7424_0272</name>
</gene>
<dbReference type="RefSeq" id="WP_012597690.1">
    <property type="nucleotide sequence ID" value="NC_011729.1"/>
</dbReference>
<protein>
    <submittedName>
        <fullName evidence="2">Uncharacterized protein</fullName>
    </submittedName>
</protein>
<dbReference type="EMBL" id="CP001291">
    <property type="protein sequence ID" value="ACK68740.1"/>
    <property type="molecule type" value="Genomic_DNA"/>
</dbReference>
<feature type="compositionally biased region" description="Polar residues" evidence="1">
    <location>
        <begin position="1"/>
        <end position="18"/>
    </location>
</feature>
<sequence length="62" mass="6896">MTVNQEGQGRQSSVSQEIDQIKPEDTKKARQGSHTVSSENAKEQQTSTTKPESQGRNSSYDR</sequence>